<evidence type="ECO:0000313" key="3">
    <source>
        <dbReference type="EMBL" id="AEH37555.1"/>
    </source>
</evidence>
<keyword evidence="2" id="KW-0812">Transmembrane</keyword>
<evidence type="ECO:0000256" key="1">
    <source>
        <dbReference type="SAM" id="MobiDB-lite"/>
    </source>
</evidence>
<gene>
    <name evidence="3" type="ordered locus">Halxa_2939</name>
</gene>
<name>F8D4T4_HALXS</name>
<dbReference type="RefSeq" id="WP_013880445.1">
    <property type="nucleotide sequence ID" value="NC_015666.1"/>
</dbReference>
<keyword evidence="2" id="KW-1133">Transmembrane helix</keyword>
<feature type="compositionally biased region" description="Basic and acidic residues" evidence="1">
    <location>
        <begin position="500"/>
        <end position="515"/>
    </location>
</feature>
<keyword evidence="2" id="KW-0472">Membrane</keyword>
<dbReference type="OrthoDB" id="124691at2157"/>
<feature type="compositionally biased region" description="Acidic residues" evidence="1">
    <location>
        <begin position="473"/>
        <end position="488"/>
    </location>
</feature>
<dbReference type="EMBL" id="CP002839">
    <property type="protein sequence ID" value="AEH37555.1"/>
    <property type="molecule type" value="Genomic_DNA"/>
</dbReference>
<keyword evidence="4" id="KW-1185">Reference proteome</keyword>
<dbReference type="GeneID" id="10797892"/>
<dbReference type="Proteomes" id="UP000006794">
    <property type="component" value="Chromosome"/>
</dbReference>
<proteinExistence type="predicted"/>
<feature type="region of interest" description="Disordered" evidence="1">
    <location>
        <begin position="473"/>
        <end position="528"/>
    </location>
</feature>
<dbReference type="eggNOG" id="arCOG02945">
    <property type="taxonomic scope" value="Archaea"/>
</dbReference>
<feature type="transmembrane region" description="Helical" evidence="2">
    <location>
        <begin position="21"/>
        <end position="41"/>
    </location>
</feature>
<dbReference type="AlphaFoldDB" id="F8D4T4"/>
<dbReference type="KEGG" id="hxa:Halxa_2939"/>
<feature type="region of interest" description="Disordered" evidence="1">
    <location>
        <begin position="323"/>
        <end position="349"/>
    </location>
</feature>
<reference evidence="3 4" key="1">
    <citation type="journal article" date="2012" name="Stand. Genomic Sci.">
        <title>Complete genome sequence of Halopiger xanaduensis type strain (SH-6(T)).</title>
        <authorList>
            <person name="Anderson I."/>
            <person name="Tindall B.J."/>
            <person name="Rohde M."/>
            <person name="Lucas S."/>
            <person name="Han J."/>
            <person name="Lapidus A."/>
            <person name="Cheng J.F."/>
            <person name="Goodwin L."/>
            <person name="Pitluck S."/>
            <person name="Peters L."/>
            <person name="Pati A."/>
            <person name="Mikhailova N."/>
            <person name="Pagani I."/>
            <person name="Teshima H."/>
            <person name="Han C."/>
            <person name="Tapia R."/>
            <person name="Land M."/>
            <person name="Woyke T."/>
            <person name="Klenk H.P."/>
            <person name="Kyrpides N."/>
            <person name="Ivanova N."/>
        </authorList>
    </citation>
    <scope>NUCLEOTIDE SEQUENCE [LARGE SCALE GENOMIC DNA]</scope>
    <source>
        <strain evidence="4">DSM 18323 / JCM 14033 / SH-6</strain>
    </source>
</reference>
<dbReference type="Pfam" id="PF23957">
    <property type="entry name" value="DUF7286"/>
    <property type="match status" value="3"/>
</dbReference>
<evidence type="ECO:0000256" key="2">
    <source>
        <dbReference type="SAM" id="Phobius"/>
    </source>
</evidence>
<dbReference type="InterPro" id="IPR055710">
    <property type="entry name" value="DUF7286"/>
</dbReference>
<evidence type="ECO:0000313" key="4">
    <source>
        <dbReference type="Proteomes" id="UP000006794"/>
    </source>
</evidence>
<dbReference type="HOGENOM" id="CLU_296589_0_0_2"/>
<protein>
    <submittedName>
        <fullName evidence="3">Uncharacterized protein</fullName>
    </submittedName>
</protein>
<sequence>MSTHERRSRTVSIADDDRARIPFAMIAVLLLVTSLGAIAVLEQRSAPVVDQEAELGMDRSVTAAQSELRSASIDASHSAVSAPLITVHNDTGIDAIDATANDRDENFENYLKLLIYLEAYERLPAAGQTVSTDTKTTVSIPKVTEDGASDDAITPDEAIDRVDLVIGDYADTELEAGLLEVTIEDVEIHSTATATETRPITVTVGAPVKQLDERTTEYESQLDADFFDADLNSELSGLGQHSAARLYLLAYFKAGWDRFDRTARPDDHDFWRVLEPEHTEVLMNDAIFDVQHDVFGTTDPYADRTMRPKYVCMSYQMLDSMGRTGGGKKKKPDTNNDGGNGDGADGFDKAAEQLGDGKIETNGSDGGTEEIDIEEQLCGDGAVQNWLFGDSATGELPDVPEPSELLRSELEEMEVMNEEERIPFVESAEVSYTYYAANAHVDEAETYVDQAEHLVEQTDEIVDEADEQYQDEVEDSIEEEADPPDIDTNEDRTIGSMTKELYDIGLDRSVTDRSRGNLPQPDRPGGNYSLEEFDVMITNVHEVDANHDALPDSGSETIHEIDVTADVDLEADERWVHDDSENASEYGEEVVVSRSPTGDMTVETEVEIESTYDFYEEGMHYDDEEFVLDRSPDIEYDYQSLELDKRADQNRVEVGSGQNFNVAFRKSPVDAMNVRSYGTIETDLESNARRISGEVEDSGDIEAKMRDAVVSDSFQEDYDLTALEPAENELIEDLRIELERTHDEFTEWAQKEDNAYTVERTELLDSDAEPITGAIDHIKAVEDDFVYAGLSEGAADGEFETTGEYLTAQIRKAYFDRLYHYIERIGDQYEGQVEDFEDEINEMSEGGTDSADEILGFAQDVVNADVEYDPGEIEGSPVLDDAQFEISGSPTYMTHVNISREQDPAIRPENKTITDFDTETEHVPMTIQSDNRAPWPGVPITPYPPQFWFFQTNTWNSTVKGEYARFEVSASVGSPADTERLTYVREHRPIEVELHDGTEIELGRNEPITFESSTEVIVIMPGAVVRNGGVPAVADTQPKRIGQTACSPTWNHIGPDFDPDEAQKTIENKCHFPEYG</sequence>
<dbReference type="STRING" id="797210.Halxa_2939"/>
<accession>F8D4T4</accession>
<organism evidence="3 4">
    <name type="scientific">Halopiger xanaduensis (strain DSM 18323 / JCM 14033 / SH-6)</name>
    <dbReference type="NCBI Taxonomy" id="797210"/>
    <lineage>
        <taxon>Archaea</taxon>
        <taxon>Methanobacteriati</taxon>
        <taxon>Methanobacteriota</taxon>
        <taxon>Stenosarchaea group</taxon>
        <taxon>Halobacteria</taxon>
        <taxon>Halobacteriales</taxon>
        <taxon>Natrialbaceae</taxon>
        <taxon>Halopiger</taxon>
    </lineage>
</organism>